<reference evidence="1 2" key="1">
    <citation type="journal article" date="2010" name="Cell">
        <title>The genome of Naegleria gruberi illuminates early eukaryotic versatility.</title>
        <authorList>
            <person name="Fritz-Laylin L.K."/>
            <person name="Prochnik S.E."/>
            <person name="Ginger M.L."/>
            <person name="Dacks J.B."/>
            <person name="Carpenter M.L."/>
            <person name="Field M.C."/>
            <person name="Kuo A."/>
            <person name="Paredez A."/>
            <person name="Chapman J."/>
            <person name="Pham J."/>
            <person name="Shu S."/>
            <person name="Neupane R."/>
            <person name="Cipriano M."/>
            <person name="Mancuso J."/>
            <person name="Tu H."/>
            <person name="Salamov A."/>
            <person name="Lindquist E."/>
            <person name="Shapiro H."/>
            <person name="Lucas S."/>
            <person name="Grigoriev I.V."/>
            <person name="Cande W.Z."/>
            <person name="Fulton C."/>
            <person name="Rokhsar D.S."/>
            <person name="Dawson S.C."/>
        </authorList>
    </citation>
    <scope>NUCLEOTIDE SEQUENCE [LARGE SCALE GENOMIC DNA]</scope>
    <source>
        <strain evidence="1 2">NEG-M</strain>
    </source>
</reference>
<dbReference type="KEGG" id="ngr:NAEGRDRAFT_65864"/>
<sequence length="145" mass="16815">MEEPSATTTLTLIDLHPISPNLFTKLKEKFKSPPLVEFSQNFRRIDAISNGSFNMAICREFNYLVTGSHDSLEIYDLITHQPVQESIHFGEGVYGIDFERENSGQLNLILSTRRNHVVKYDFKRILREKSFGEPIFQVPIRFDHV</sequence>
<dbReference type="AlphaFoldDB" id="D2VAH9"/>
<dbReference type="VEuPathDB" id="AmoebaDB:NAEGRDRAFT_65864"/>
<protein>
    <submittedName>
        <fullName evidence="1">Predicted protein</fullName>
    </submittedName>
</protein>
<dbReference type="InterPro" id="IPR036322">
    <property type="entry name" value="WD40_repeat_dom_sf"/>
</dbReference>
<dbReference type="RefSeq" id="XP_002678821.1">
    <property type="nucleotide sequence ID" value="XM_002678775.1"/>
</dbReference>
<organism evidence="2">
    <name type="scientific">Naegleria gruberi</name>
    <name type="common">Amoeba</name>
    <dbReference type="NCBI Taxonomy" id="5762"/>
    <lineage>
        <taxon>Eukaryota</taxon>
        <taxon>Discoba</taxon>
        <taxon>Heterolobosea</taxon>
        <taxon>Tetramitia</taxon>
        <taxon>Eutetramitia</taxon>
        <taxon>Vahlkampfiidae</taxon>
        <taxon>Naegleria</taxon>
    </lineage>
</organism>
<dbReference type="EMBL" id="GG738860">
    <property type="protein sequence ID" value="EFC46077.1"/>
    <property type="molecule type" value="Genomic_DNA"/>
</dbReference>
<keyword evidence="2" id="KW-1185">Reference proteome</keyword>
<accession>D2VAH9</accession>
<dbReference type="InParanoid" id="D2VAH9"/>
<evidence type="ECO:0000313" key="1">
    <source>
        <dbReference type="EMBL" id="EFC46077.1"/>
    </source>
</evidence>
<dbReference type="SUPFAM" id="SSF50978">
    <property type="entry name" value="WD40 repeat-like"/>
    <property type="match status" value="1"/>
</dbReference>
<gene>
    <name evidence="1" type="ORF">NAEGRDRAFT_65864</name>
</gene>
<evidence type="ECO:0000313" key="2">
    <source>
        <dbReference type="Proteomes" id="UP000006671"/>
    </source>
</evidence>
<name>D2VAH9_NAEGR</name>
<dbReference type="Proteomes" id="UP000006671">
    <property type="component" value="Unassembled WGS sequence"/>
</dbReference>
<dbReference type="GeneID" id="8848535"/>
<proteinExistence type="predicted"/>